<proteinExistence type="predicted"/>
<gene>
    <name evidence="2" type="ORF">E2C01_053190</name>
</gene>
<evidence type="ECO:0000313" key="2">
    <source>
        <dbReference type="EMBL" id="MPC59174.1"/>
    </source>
</evidence>
<feature type="signal peptide" evidence="1">
    <location>
        <begin position="1"/>
        <end position="23"/>
    </location>
</feature>
<protein>
    <submittedName>
        <fullName evidence="2">Uncharacterized protein</fullName>
    </submittedName>
</protein>
<feature type="chain" id="PRO_5022722057" evidence="1">
    <location>
        <begin position="24"/>
        <end position="41"/>
    </location>
</feature>
<sequence>MHTSILYTGIMVIPVLLVLPVSGDCEKGDDRALYMTKCAAI</sequence>
<evidence type="ECO:0000313" key="3">
    <source>
        <dbReference type="Proteomes" id="UP000324222"/>
    </source>
</evidence>
<dbReference type="Proteomes" id="UP000324222">
    <property type="component" value="Unassembled WGS sequence"/>
</dbReference>
<dbReference type="AlphaFoldDB" id="A0A5B7GRC4"/>
<organism evidence="2 3">
    <name type="scientific">Portunus trituberculatus</name>
    <name type="common">Swimming crab</name>
    <name type="synonym">Neptunus trituberculatus</name>
    <dbReference type="NCBI Taxonomy" id="210409"/>
    <lineage>
        <taxon>Eukaryota</taxon>
        <taxon>Metazoa</taxon>
        <taxon>Ecdysozoa</taxon>
        <taxon>Arthropoda</taxon>
        <taxon>Crustacea</taxon>
        <taxon>Multicrustacea</taxon>
        <taxon>Malacostraca</taxon>
        <taxon>Eumalacostraca</taxon>
        <taxon>Eucarida</taxon>
        <taxon>Decapoda</taxon>
        <taxon>Pleocyemata</taxon>
        <taxon>Brachyura</taxon>
        <taxon>Eubrachyura</taxon>
        <taxon>Portunoidea</taxon>
        <taxon>Portunidae</taxon>
        <taxon>Portuninae</taxon>
        <taxon>Portunus</taxon>
    </lineage>
</organism>
<comment type="caution">
    <text evidence="2">The sequence shown here is derived from an EMBL/GenBank/DDBJ whole genome shotgun (WGS) entry which is preliminary data.</text>
</comment>
<keyword evidence="3" id="KW-1185">Reference proteome</keyword>
<evidence type="ECO:0000256" key="1">
    <source>
        <dbReference type="SAM" id="SignalP"/>
    </source>
</evidence>
<accession>A0A5B7GRC4</accession>
<keyword evidence="1" id="KW-0732">Signal</keyword>
<dbReference type="EMBL" id="VSRR010016328">
    <property type="protein sequence ID" value="MPC59174.1"/>
    <property type="molecule type" value="Genomic_DNA"/>
</dbReference>
<reference evidence="2 3" key="1">
    <citation type="submission" date="2019-05" db="EMBL/GenBank/DDBJ databases">
        <title>Another draft genome of Portunus trituberculatus and its Hox gene families provides insights of decapod evolution.</title>
        <authorList>
            <person name="Jeong J.-H."/>
            <person name="Song I."/>
            <person name="Kim S."/>
            <person name="Choi T."/>
            <person name="Kim D."/>
            <person name="Ryu S."/>
            <person name="Kim W."/>
        </authorList>
    </citation>
    <scope>NUCLEOTIDE SEQUENCE [LARGE SCALE GENOMIC DNA]</scope>
    <source>
        <tissue evidence="2">Muscle</tissue>
    </source>
</reference>
<name>A0A5B7GRC4_PORTR</name>